<name>A0A7X0C842_9ACTN</name>
<dbReference type="EMBL" id="JACHJB010000003">
    <property type="protein sequence ID" value="MBB6350305.1"/>
    <property type="molecule type" value="Genomic_DNA"/>
</dbReference>
<comment type="caution">
    <text evidence="1">The sequence shown here is derived from an EMBL/GenBank/DDBJ whole genome shotgun (WGS) entry which is preliminary data.</text>
</comment>
<dbReference type="Pfam" id="PF24716">
    <property type="entry name" value="WapI"/>
    <property type="match status" value="1"/>
</dbReference>
<dbReference type="RefSeq" id="WP_185088121.1">
    <property type="nucleotide sequence ID" value="NZ_JACHJB010000003.1"/>
</dbReference>
<dbReference type="InterPro" id="IPR056510">
    <property type="entry name" value="WapI"/>
</dbReference>
<reference evidence="1 2" key="1">
    <citation type="submission" date="2020-08" db="EMBL/GenBank/DDBJ databases">
        <title>Sequencing the genomes of 1000 actinobacteria strains.</title>
        <authorList>
            <person name="Klenk H.-P."/>
        </authorList>
    </citation>
    <scope>NUCLEOTIDE SEQUENCE [LARGE SCALE GENOMIC DNA]</scope>
    <source>
        <strain evidence="1 2">DSM 45913</strain>
    </source>
</reference>
<dbReference type="AlphaFoldDB" id="A0A7X0C842"/>
<keyword evidence="2" id="KW-1185">Reference proteome</keyword>
<gene>
    <name evidence="1" type="ORF">FHU36_006877</name>
</gene>
<evidence type="ECO:0000313" key="1">
    <source>
        <dbReference type="EMBL" id="MBB6350305.1"/>
    </source>
</evidence>
<evidence type="ECO:0000313" key="2">
    <source>
        <dbReference type="Proteomes" id="UP000583800"/>
    </source>
</evidence>
<dbReference type="Proteomes" id="UP000583800">
    <property type="component" value="Unassembled WGS sequence"/>
</dbReference>
<protein>
    <submittedName>
        <fullName evidence="1">Uncharacterized protein</fullName>
    </submittedName>
</protein>
<proteinExistence type="predicted"/>
<accession>A0A7X0C842</accession>
<organism evidence="1 2">
    <name type="scientific">Nonomuraea muscovyensis</name>
    <dbReference type="NCBI Taxonomy" id="1124761"/>
    <lineage>
        <taxon>Bacteria</taxon>
        <taxon>Bacillati</taxon>
        <taxon>Actinomycetota</taxon>
        <taxon>Actinomycetes</taxon>
        <taxon>Streptosporangiales</taxon>
        <taxon>Streptosporangiaceae</taxon>
        <taxon>Nonomuraea</taxon>
    </lineage>
</organism>
<sequence>MNPAEIVVGRGRESDHVLIQVRSRMHPGSTDFWDGNWLTSPIHVRVGGFTARINAGLRVDELRDFRVALERVYAEVKGSATLSSMEHWIELTAECHPTGSLSISGTLADDPGMRNTLDFVIEGLDQTDIPPLVDALVAVEERFPILGRE</sequence>